<keyword evidence="1" id="KW-0812">Transmembrane</keyword>
<evidence type="ECO:0000313" key="3">
    <source>
        <dbReference type="Proteomes" id="UP001146120"/>
    </source>
</evidence>
<gene>
    <name evidence="2" type="ORF">N0F65_001359</name>
</gene>
<dbReference type="Proteomes" id="UP001146120">
    <property type="component" value="Unassembled WGS sequence"/>
</dbReference>
<proteinExistence type="predicted"/>
<keyword evidence="1" id="KW-0472">Membrane</keyword>
<feature type="transmembrane region" description="Helical" evidence="1">
    <location>
        <begin position="509"/>
        <end position="529"/>
    </location>
</feature>
<keyword evidence="3" id="KW-1185">Reference proteome</keyword>
<evidence type="ECO:0000313" key="2">
    <source>
        <dbReference type="EMBL" id="DAZ98920.1"/>
    </source>
</evidence>
<accession>A0AAV2YY13</accession>
<name>A0AAV2YY13_9STRA</name>
<feature type="transmembrane region" description="Helical" evidence="1">
    <location>
        <begin position="419"/>
        <end position="442"/>
    </location>
</feature>
<reference evidence="2" key="2">
    <citation type="journal article" date="2023" name="Microbiol Resour">
        <title>Decontamination and Annotation of the Draft Genome Sequence of the Oomycete Lagenidium giganteum ARSEF 373.</title>
        <authorList>
            <person name="Morgan W.R."/>
            <person name="Tartar A."/>
        </authorList>
    </citation>
    <scope>NUCLEOTIDE SEQUENCE</scope>
    <source>
        <strain evidence="2">ARSEF 373</strain>
    </source>
</reference>
<comment type="caution">
    <text evidence="2">The sequence shown here is derived from an EMBL/GenBank/DDBJ whole genome shotgun (WGS) entry which is preliminary data.</text>
</comment>
<sequence length="573" mass="64874">MKRVAPLDAWLTASQRERAGDNNARRQTGESPQRPGQLCVVGLEHIAPVSWKRLLLFVCPCLLLLTDVARGGLGEHSFADNYIPSEPDTFVDFGPFAYPVATINATQVDSDQSLKVWNYKHDTTSLAMRAAAIALNVSTWPSCVLHEGPCPSDTLGDRTVFQMFDALVNAIEHLPQSLQSTRPSVSLAPITMATDIKYMWLDRVHDHVLRQYFGLPTFRTNRYLYFHPSVLALHALRGFCAMSPSTRPHSCSEMWTHFKRVRMKRGGNDERRGDVWTDVSKRVRAFQAKYPSNEFQVDLLVLDSSDLQSKSRMSYRGSRYFDIVTIMRARRCGRSVLSDQDDDANCTTVVIDDYRYEGGVETLDVVEWFNVIATLRMLGQAYMWLRVLLLWGGSYIACRADPACVTAAWHHKCLLATRIMFLIPAQVVIYGSIIPIACYTVAHWMDSAATHERIADLSRTPATGLLNMDFRKYVDISTVLMRNVWPFALTLHVIIWFRTSRGWTRTHGVVGMSEFWISIVSALTTFAHYRFISLRNSTILSVSLHLDNAVSMLLKTRRSGIGGGLFLCQWVDL</sequence>
<keyword evidence="1" id="KW-1133">Transmembrane helix</keyword>
<reference evidence="2" key="1">
    <citation type="submission" date="2022-11" db="EMBL/GenBank/DDBJ databases">
        <authorList>
            <person name="Morgan W.R."/>
            <person name="Tartar A."/>
        </authorList>
    </citation>
    <scope>NUCLEOTIDE SEQUENCE</scope>
    <source>
        <strain evidence="2">ARSEF 373</strain>
    </source>
</reference>
<organism evidence="2 3">
    <name type="scientific">Lagenidium giganteum</name>
    <dbReference type="NCBI Taxonomy" id="4803"/>
    <lineage>
        <taxon>Eukaryota</taxon>
        <taxon>Sar</taxon>
        <taxon>Stramenopiles</taxon>
        <taxon>Oomycota</taxon>
        <taxon>Peronosporomycetes</taxon>
        <taxon>Pythiales</taxon>
        <taxon>Pythiaceae</taxon>
    </lineage>
</organism>
<feature type="transmembrane region" description="Helical" evidence="1">
    <location>
        <begin position="476"/>
        <end position="497"/>
    </location>
</feature>
<evidence type="ECO:0000256" key="1">
    <source>
        <dbReference type="SAM" id="Phobius"/>
    </source>
</evidence>
<dbReference type="EMBL" id="DAKRPA010000094">
    <property type="protein sequence ID" value="DAZ98920.1"/>
    <property type="molecule type" value="Genomic_DNA"/>
</dbReference>
<dbReference type="AlphaFoldDB" id="A0AAV2YY13"/>
<protein>
    <submittedName>
        <fullName evidence="2">Uncharacterized protein</fullName>
    </submittedName>
</protein>